<evidence type="ECO:0000313" key="2">
    <source>
        <dbReference type="Proteomes" id="UP001368270"/>
    </source>
</evidence>
<proteinExistence type="predicted"/>
<accession>A0ABU8QBK3</accession>
<name>A0ABU8QBK3_9RHOB</name>
<dbReference type="RefSeq" id="WP_339401889.1">
    <property type="nucleotide sequence ID" value="NZ_JBBGAZ010000001.1"/>
</dbReference>
<dbReference type="EMBL" id="JBBGAZ010000001">
    <property type="protein sequence ID" value="MEJ5216807.1"/>
    <property type="molecule type" value="Genomic_DNA"/>
</dbReference>
<reference evidence="1 2" key="1">
    <citation type="submission" date="2024-03" db="EMBL/GenBank/DDBJ databases">
        <title>Cognatishimia coralii sp. nov., a marine bacterium isolated from coral surrounding seawater.</title>
        <authorList>
            <person name="Liu X."/>
            <person name="Liu S."/>
            <person name="Sun H."/>
            <person name="Zhang Y."/>
        </authorList>
    </citation>
    <scope>NUCLEOTIDE SEQUENCE [LARGE SCALE GENOMIC DNA]</scope>
    <source>
        <strain evidence="1 2">D5M38</strain>
    </source>
</reference>
<evidence type="ECO:0000313" key="1">
    <source>
        <dbReference type="EMBL" id="MEJ5216807.1"/>
    </source>
</evidence>
<keyword evidence="2" id="KW-1185">Reference proteome</keyword>
<protein>
    <submittedName>
        <fullName evidence="1">Uncharacterized protein</fullName>
    </submittedName>
</protein>
<comment type="caution">
    <text evidence="1">The sequence shown here is derived from an EMBL/GenBank/DDBJ whole genome shotgun (WGS) entry which is preliminary data.</text>
</comment>
<dbReference type="Proteomes" id="UP001368270">
    <property type="component" value="Unassembled WGS sequence"/>
</dbReference>
<organism evidence="1 2">
    <name type="scientific">Cognatishimia coralii</name>
    <dbReference type="NCBI Taxonomy" id="3083254"/>
    <lineage>
        <taxon>Bacteria</taxon>
        <taxon>Pseudomonadati</taxon>
        <taxon>Pseudomonadota</taxon>
        <taxon>Alphaproteobacteria</taxon>
        <taxon>Rhodobacterales</taxon>
        <taxon>Paracoccaceae</taxon>
        <taxon>Cognatishimia</taxon>
    </lineage>
</organism>
<sequence>MDIYDETLGMSRSLAGTFGNMVDVVPNDGADLPIPAMKLYVETGGALVVMGVNGTASVTVQVPDFSELNLNVRRVYATGTTASGIKAFVV</sequence>
<gene>
    <name evidence="1" type="ORF">WG622_01015</name>
</gene>